<dbReference type="Gene3D" id="3.40.50.2000">
    <property type="entry name" value="Glycogen Phosphorylase B"/>
    <property type="match status" value="2"/>
</dbReference>
<keyword evidence="2" id="KW-0328">Glycosyltransferase</keyword>
<dbReference type="SUPFAM" id="SSF53756">
    <property type="entry name" value="UDP-Glycosyltransferase/glycogen phosphorylase"/>
    <property type="match status" value="1"/>
</dbReference>
<evidence type="ECO:0000313" key="7">
    <source>
        <dbReference type="Proteomes" id="UP001501470"/>
    </source>
</evidence>
<accession>A0ABN2BHN6</accession>
<dbReference type="CDD" id="cd03784">
    <property type="entry name" value="GT1_Gtf-like"/>
    <property type="match status" value="1"/>
</dbReference>
<dbReference type="Pfam" id="PF21036">
    <property type="entry name" value="EryCIII-like_N"/>
    <property type="match status" value="1"/>
</dbReference>
<sequence length="406" mass="42252">MRVLFSVSSWPTHYSSMVPLGWALQAAGHELRVLCAPSQTAAVAGAGLPPVPLLGGMEVAVHNRLSYVREALAGQWPYPWTPLHPVTGAQMSTLDGFDAEAYARTDGARFAEASAAGHDAAVAFAREWRPDLVVHDPVSTEGLLAALAAGVPAILALWGPVGTHEAPPVRILPDDLGDSFARHGFGSFGPDLIRHVLDPCPDEVAPPLGGERLPVRYVPYNGPGVPPPRQPRGGRKRVCVTWSTALSTMTGPRSYALPAIVEALAGLGVEAVLTATREDAEALGPVPPGVRLLERCPLYALLPDCDAVVHHGGAGSAMTAMVTGTPQLAITFASEQACLAGRIAAAGAGLHLPGHTATAETIAATVAALLDNPAHQRAATALRRAAVSRPTPVELLPRLEKLAAGW</sequence>
<evidence type="ECO:0000256" key="3">
    <source>
        <dbReference type="ARBA" id="ARBA00022679"/>
    </source>
</evidence>
<dbReference type="InterPro" id="IPR048284">
    <property type="entry name" value="EryCIII-like_N"/>
</dbReference>
<evidence type="ECO:0000313" key="6">
    <source>
        <dbReference type="EMBL" id="GAA1539788.1"/>
    </source>
</evidence>
<dbReference type="EMBL" id="BAAAQD010000015">
    <property type="protein sequence ID" value="GAA1539788.1"/>
    <property type="molecule type" value="Genomic_DNA"/>
</dbReference>
<proteinExistence type="inferred from homology"/>
<dbReference type="InterPro" id="IPR050426">
    <property type="entry name" value="Glycosyltransferase_28"/>
</dbReference>
<comment type="caution">
    <text evidence="6">The sequence shown here is derived from an EMBL/GenBank/DDBJ whole genome shotgun (WGS) entry which is preliminary data.</text>
</comment>
<evidence type="ECO:0000256" key="1">
    <source>
        <dbReference type="ARBA" id="ARBA00006962"/>
    </source>
</evidence>
<organism evidence="6 7">
    <name type="scientific">Dactylosporangium maewongense</name>
    <dbReference type="NCBI Taxonomy" id="634393"/>
    <lineage>
        <taxon>Bacteria</taxon>
        <taxon>Bacillati</taxon>
        <taxon>Actinomycetota</taxon>
        <taxon>Actinomycetes</taxon>
        <taxon>Micromonosporales</taxon>
        <taxon>Micromonosporaceae</taxon>
        <taxon>Dactylosporangium</taxon>
    </lineage>
</organism>
<evidence type="ECO:0000259" key="5">
    <source>
        <dbReference type="Pfam" id="PF21036"/>
    </source>
</evidence>
<evidence type="ECO:0000259" key="4">
    <source>
        <dbReference type="Pfam" id="PF06722"/>
    </source>
</evidence>
<dbReference type="PANTHER" id="PTHR48050:SF13">
    <property type="entry name" value="STEROL 3-BETA-GLUCOSYLTRANSFERASE UGT80A2"/>
    <property type="match status" value="1"/>
</dbReference>
<keyword evidence="7" id="KW-1185">Reference proteome</keyword>
<feature type="domain" description="Erythromycin biosynthesis protein CIII-like C-terminal" evidence="4">
    <location>
        <begin position="260"/>
        <end position="402"/>
    </location>
</feature>
<comment type="similarity">
    <text evidence="1">Belongs to the glycosyltransferase 28 family.</text>
</comment>
<gene>
    <name evidence="6" type="ORF">GCM10009827_068890</name>
</gene>
<reference evidence="6 7" key="1">
    <citation type="journal article" date="2019" name="Int. J. Syst. Evol. Microbiol.">
        <title>The Global Catalogue of Microorganisms (GCM) 10K type strain sequencing project: providing services to taxonomists for standard genome sequencing and annotation.</title>
        <authorList>
            <consortium name="The Broad Institute Genomics Platform"/>
            <consortium name="The Broad Institute Genome Sequencing Center for Infectious Disease"/>
            <person name="Wu L."/>
            <person name="Ma J."/>
        </authorList>
    </citation>
    <scope>NUCLEOTIDE SEQUENCE [LARGE SCALE GENOMIC DNA]</scope>
    <source>
        <strain evidence="6 7">JCM 15933</strain>
    </source>
</reference>
<feature type="domain" description="Erythromycin biosynthesis protein CIII-like N-terminal" evidence="5">
    <location>
        <begin position="22"/>
        <end position="241"/>
    </location>
</feature>
<evidence type="ECO:0000256" key="2">
    <source>
        <dbReference type="ARBA" id="ARBA00022676"/>
    </source>
</evidence>
<dbReference type="InterPro" id="IPR010610">
    <property type="entry name" value="EryCIII-like_C"/>
</dbReference>
<dbReference type="Proteomes" id="UP001501470">
    <property type="component" value="Unassembled WGS sequence"/>
</dbReference>
<keyword evidence="3" id="KW-0808">Transferase</keyword>
<dbReference type="RefSeq" id="WP_344506589.1">
    <property type="nucleotide sequence ID" value="NZ_BAAAQD010000015.1"/>
</dbReference>
<dbReference type="Pfam" id="PF06722">
    <property type="entry name" value="EryCIII-like_C"/>
    <property type="match status" value="1"/>
</dbReference>
<dbReference type="InterPro" id="IPR002213">
    <property type="entry name" value="UDP_glucos_trans"/>
</dbReference>
<protein>
    <submittedName>
        <fullName evidence="6">DUF1205 domain-containing protein</fullName>
    </submittedName>
</protein>
<name>A0ABN2BHN6_9ACTN</name>
<dbReference type="PANTHER" id="PTHR48050">
    <property type="entry name" value="STEROL 3-BETA-GLUCOSYLTRANSFERASE"/>
    <property type="match status" value="1"/>
</dbReference>